<dbReference type="PROSITE" id="PS50835">
    <property type="entry name" value="IG_LIKE"/>
    <property type="match status" value="1"/>
</dbReference>
<dbReference type="EMBL" id="BRZM01000029">
    <property type="protein sequence ID" value="GLD57041.1"/>
    <property type="molecule type" value="Genomic_DNA"/>
</dbReference>
<reference evidence="5" key="1">
    <citation type="submission" date="2022-08" db="EMBL/GenBank/DDBJ databases">
        <title>Genome sequencing of akame (Lates japonicus).</title>
        <authorList>
            <person name="Hashiguchi Y."/>
            <person name="Takahashi H."/>
        </authorList>
    </citation>
    <scope>NUCLEOTIDE SEQUENCE</scope>
    <source>
        <strain evidence="5">Kochi</strain>
    </source>
</reference>
<keyword evidence="2" id="KW-0472">Membrane</keyword>
<name>A0AAD3MNG0_LATJO</name>
<proteinExistence type="predicted"/>
<feature type="region of interest" description="Disordered" evidence="1">
    <location>
        <begin position="171"/>
        <end position="218"/>
    </location>
</feature>
<comment type="caution">
    <text evidence="5">The sequence shown here is derived from an EMBL/GenBank/DDBJ whole genome shotgun (WGS) entry which is preliminary data.</text>
</comment>
<feature type="compositionally biased region" description="Polar residues" evidence="1">
    <location>
        <begin position="241"/>
        <end position="252"/>
    </location>
</feature>
<evidence type="ECO:0000256" key="3">
    <source>
        <dbReference type="SAM" id="SignalP"/>
    </source>
</evidence>
<feature type="chain" id="PRO_5042167162" description="Ig-like domain-containing protein" evidence="3">
    <location>
        <begin position="22"/>
        <end position="252"/>
    </location>
</feature>
<feature type="transmembrane region" description="Helical" evidence="2">
    <location>
        <begin position="139"/>
        <end position="160"/>
    </location>
</feature>
<dbReference type="InterPro" id="IPR007110">
    <property type="entry name" value="Ig-like_dom"/>
</dbReference>
<keyword evidence="2" id="KW-1133">Transmembrane helix</keyword>
<dbReference type="Proteomes" id="UP001279410">
    <property type="component" value="Unassembled WGS sequence"/>
</dbReference>
<dbReference type="InterPro" id="IPR036179">
    <property type="entry name" value="Ig-like_dom_sf"/>
</dbReference>
<protein>
    <recommendedName>
        <fullName evidence="4">Ig-like domain-containing protein</fullName>
    </recommendedName>
</protein>
<feature type="signal peptide" evidence="3">
    <location>
        <begin position="1"/>
        <end position="21"/>
    </location>
</feature>
<evidence type="ECO:0000256" key="2">
    <source>
        <dbReference type="SAM" id="Phobius"/>
    </source>
</evidence>
<evidence type="ECO:0000259" key="4">
    <source>
        <dbReference type="PROSITE" id="PS50835"/>
    </source>
</evidence>
<evidence type="ECO:0000313" key="5">
    <source>
        <dbReference type="EMBL" id="GLD57041.1"/>
    </source>
</evidence>
<keyword evidence="3" id="KW-0732">Signal</keyword>
<dbReference type="InterPro" id="IPR003599">
    <property type="entry name" value="Ig_sub"/>
</dbReference>
<evidence type="ECO:0000313" key="6">
    <source>
        <dbReference type="Proteomes" id="UP001279410"/>
    </source>
</evidence>
<dbReference type="SUPFAM" id="SSF48726">
    <property type="entry name" value="Immunoglobulin"/>
    <property type="match status" value="1"/>
</dbReference>
<sequence length="252" mass="27870">MHDYLLSGISCLCFLLIGLHAEECIQSVVAKRDTIYVPEGGSLSLSCEVHHCGDIWTGNWMWENSTDKKSSTIKNSDRHCVTNVTISATATRLELNILRVVQSDEGSYGCRVTWGNDETDQGHLTNVNITAAVPSKRNLLHRIFICGGALLCFPIILGLARCLSSGVKPQPLPRTRSTYVAVDRDQPHPTPQPPPRRPVPKKRSASSHKVPPKSQQKIEVVYADISKDALRQQRATREPPAQSTVYSSVKFS</sequence>
<gene>
    <name evidence="5" type="ORF">AKAME5_000931400</name>
</gene>
<keyword evidence="2" id="KW-0812">Transmembrane</keyword>
<dbReference type="Gene3D" id="2.60.40.10">
    <property type="entry name" value="Immunoglobulins"/>
    <property type="match status" value="1"/>
</dbReference>
<dbReference type="InterPro" id="IPR013783">
    <property type="entry name" value="Ig-like_fold"/>
</dbReference>
<dbReference type="SMART" id="SM00409">
    <property type="entry name" value="IG"/>
    <property type="match status" value="1"/>
</dbReference>
<dbReference type="AlphaFoldDB" id="A0AAD3MNG0"/>
<accession>A0AAD3MNG0</accession>
<feature type="domain" description="Ig-like" evidence="4">
    <location>
        <begin position="26"/>
        <end position="130"/>
    </location>
</feature>
<feature type="compositionally biased region" description="Pro residues" evidence="1">
    <location>
        <begin position="188"/>
        <end position="197"/>
    </location>
</feature>
<keyword evidence="6" id="KW-1185">Reference proteome</keyword>
<feature type="region of interest" description="Disordered" evidence="1">
    <location>
        <begin position="230"/>
        <end position="252"/>
    </location>
</feature>
<evidence type="ECO:0000256" key="1">
    <source>
        <dbReference type="SAM" id="MobiDB-lite"/>
    </source>
</evidence>
<organism evidence="5 6">
    <name type="scientific">Lates japonicus</name>
    <name type="common">Japanese lates</name>
    <dbReference type="NCBI Taxonomy" id="270547"/>
    <lineage>
        <taxon>Eukaryota</taxon>
        <taxon>Metazoa</taxon>
        <taxon>Chordata</taxon>
        <taxon>Craniata</taxon>
        <taxon>Vertebrata</taxon>
        <taxon>Euteleostomi</taxon>
        <taxon>Actinopterygii</taxon>
        <taxon>Neopterygii</taxon>
        <taxon>Teleostei</taxon>
        <taxon>Neoteleostei</taxon>
        <taxon>Acanthomorphata</taxon>
        <taxon>Carangaria</taxon>
        <taxon>Carangaria incertae sedis</taxon>
        <taxon>Centropomidae</taxon>
        <taxon>Lates</taxon>
    </lineage>
</organism>